<reference evidence="5 6" key="1">
    <citation type="submission" date="2016-03" db="EMBL/GenBank/DDBJ databases">
        <authorList>
            <consortium name="Pathogen Informatics"/>
        </authorList>
    </citation>
    <scope>NUCLEOTIDE SEQUENCE [LARGE SCALE GENOMIC DNA]</scope>
    <source>
        <strain evidence="5 6">NCTC13364</strain>
    </source>
</reference>
<dbReference type="RefSeq" id="WP_082887396.1">
    <property type="nucleotide sequence ID" value="NZ_FKBS01000025.1"/>
</dbReference>
<evidence type="ECO:0000256" key="3">
    <source>
        <dbReference type="SAM" id="SignalP"/>
    </source>
</evidence>
<evidence type="ECO:0000256" key="1">
    <source>
        <dbReference type="SAM" id="Coils"/>
    </source>
</evidence>
<dbReference type="InterPro" id="IPR050570">
    <property type="entry name" value="Cell_wall_metabolism_enzyme"/>
</dbReference>
<proteinExistence type="predicted"/>
<feature type="region of interest" description="Disordered" evidence="2">
    <location>
        <begin position="298"/>
        <end position="436"/>
    </location>
</feature>
<dbReference type="CDD" id="cd12797">
    <property type="entry name" value="M23_peptidase"/>
    <property type="match status" value="1"/>
</dbReference>
<dbReference type="Gene3D" id="6.10.250.3150">
    <property type="match status" value="1"/>
</dbReference>
<dbReference type="PANTHER" id="PTHR21666">
    <property type="entry name" value="PEPTIDASE-RELATED"/>
    <property type="match status" value="1"/>
</dbReference>
<feature type="compositionally biased region" description="Low complexity" evidence="2">
    <location>
        <begin position="384"/>
        <end position="402"/>
    </location>
</feature>
<keyword evidence="1" id="KW-0175">Coiled coil</keyword>
<feature type="coiled-coil region" evidence="1">
    <location>
        <begin position="37"/>
        <end position="124"/>
    </location>
</feature>
<feature type="signal peptide" evidence="3">
    <location>
        <begin position="1"/>
        <end position="28"/>
    </location>
</feature>
<evidence type="ECO:0000313" key="6">
    <source>
        <dbReference type="Proteomes" id="UP000077037"/>
    </source>
</evidence>
<dbReference type="OrthoDB" id="9784703at2"/>
<feature type="compositionally biased region" description="Basic and acidic residues" evidence="2">
    <location>
        <begin position="403"/>
        <end position="419"/>
    </location>
</feature>
<dbReference type="Proteomes" id="UP000077037">
    <property type="component" value="Unassembled WGS sequence"/>
</dbReference>
<feature type="chain" id="PRO_5007615397" evidence="3">
    <location>
        <begin position="29"/>
        <end position="555"/>
    </location>
</feature>
<name>A0A157QXL8_9BORD</name>
<sequence length="555" mass="59918">MRLARGGPRFARRAAALALSLATAGAGAASADLAGRQSEAERQQSALRERIESLQKEIDTREAARKEAADALRQSESAISRINLRLRELDEALHRAETELASLEKQITAQNKVLEQRRNELSDQLRAQYASGLSPWTALLSGDDPQQLGRNLGYLDYVSRARARAVTAVRAEIDRLAALQSAADARRTEIAGVTEETGKQKAELVAQQKERATLVARLEGQIAAQRAEAGKLGRDDQRLSGLIDNLETAIARQAAEEARRRAEAARRAEEARKEAARRAELARKAEEARRAELARKAEEARKEAARQAEAVRQARNDADRRAAEKARAEAMAEASRVREQAEAAARSAQQNPALVDPDSAGLRPVDGQGHTRLVETPTEPAQRPAPTRQAEAEPAATPAAAPERIERPERAERPEREAPARPPAGGGNGLRHGLTPPVRGAVQGRFGVGRPDGGVWRGIVLRAAEGTPVKAVAPGTVVYADWLRGFGNIIIVDHGQQYLSVYAYNQSLLKRVGDAVATGDTLATVGATGGQVESGLYFEIRHRGAPVDPAQWLAL</sequence>
<dbReference type="SUPFAM" id="SSF51261">
    <property type="entry name" value="Duplicated hybrid motif"/>
    <property type="match status" value="1"/>
</dbReference>
<dbReference type="EMBL" id="FKBS01000025">
    <property type="protein sequence ID" value="SAI50561.1"/>
    <property type="molecule type" value="Genomic_DNA"/>
</dbReference>
<feature type="domain" description="M23ase beta-sheet core" evidence="4">
    <location>
        <begin position="456"/>
        <end position="549"/>
    </location>
</feature>
<dbReference type="InterPro" id="IPR016047">
    <property type="entry name" value="M23ase_b-sheet_dom"/>
</dbReference>
<dbReference type="PANTHER" id="PTHR21666:SF270">
    <property type="entry name" value="MUREIN HYDROLASE ACTIVATOR ENVC"/>
    <property type="match status" value="1"/>
</dbReference>
<feature type="compositionally biased region" description="Basic and acidic residues" evidence="2">
    <location>
        <begin position="312"/>
        <end position="341"/>
    </location>
</feature>
<accession>A0A157QXL8</accession>
<dbReference type="InterPro" id="IPR011055">
    <property type="entry name" value="Dup_hybrid_motif"/>
</dbReference>
<dbReference type="AlphaFoldDB" id="A0A157QXL8"/>
<gene>
    <name evidence="5" type="primary">envC</name>
    <name evidence="5" type="ORF">SAMEA1982600_04188</name>
</gene>
<dbReference type="Pfam" id="PF01551">
    <property type="entry name" value="Peptidase_M23"/>
    <property type="match status" value="1"/>
</dbReference>
<evidence type="ECO:0000256" key="2">
    <source>
        <dbReference type="SAM" id="MobiDB-lite"/>
    </source>
</evidence>
<dbReference type="GO" id="GO:0004222">
    <property type="term" value="F:metalloendopeptidase activity"/>
    <property type="evidence" value="ECO:0007669"/>
    <property type="project" value="TreeGrafter"/>
</dbReference>
<evidence type="ECO:0000313" key="5">
    <source>
        <dbReference type="EMBL" id="SAI50561.1"/>
    </source>
</evidence>
<dbReference type="FunFam" id="2.70.70.10:FF:000003">
    <property type="entry name" value="Murein hydrolase activator EnvC"/>
    <property type="match status" value="1"/>
</dbReference>
<keyword evidence="3" id="KW-0732">Signal</keyword>
<dbReference type="Gene3D" id="2.70.70.10">
    <property type="entry name" value="Glucose Permease (Domain IIA)"/>
    <property type="match status" value="1"/>
</dbReference>
<organism evidence="5 6">
    <name type="scientific">Bordetella ansorpii</name>
    <dbReference type="NCBI Taxonomy" id="288768"/>
    <lineage>
        <taxon>Bacteria</taxon>
        <taxon>Pseudomonadati</taxon>
        <taxon>Pseudomonadota</taxon>
        <taxon>Betaproteobacteria</taxon>
        <taxon>Burkholderiales</taxon>
        <taxon>Alcaligenaceae</taxon>
        <taxon>Bordetella</taxon>
    </lineage>
</organism>
<protein>
    <submittedName>
        <fullName evidence="5">Peptidase</fullName>
    </submittedName>
</protein>
<evidence type="ECO:0000259" key="4">
    <source>
        <dbReference type="Pfam" id="PF01551"/>
    </source>
</evidence>